<protein>
    <recommendedName>
        <fullName evidence="2">KIB1-4 beta-propeller domain-containing protein</fullName>
    </recommendedName>
</protein>
<dbReference type="Proteomes" id="UP000026962">
    <property type="component" value="Chromosome 7"/>
</dbReference>
<dbReference type="Pfam" id="PF03478">
    <property type="entry name" value="Beta-prop_KIB1-4"/>
    <property type="match status" value="1"/>
</dbReference>
<sequence>MALAGAAGIATVHVVHPLLPHLEFRLPDEFSLFEIHAAADEEEHLVRLPLSKDARLRAGLPLEETDAEMLQRVYKPDKEDYPYITMVTLSCSPACSDDDDCVALCVYRRGLAAASPYRAPGTRVEVGWEHVEPDEYNRKFVSVVHLNGSFYVRWHGAARLHPAGGQQQQRVVVPPRVEKFADRRTGNTGPCGDRGGGSPPTTTPARCPWDDDRYLCAFRWDDELRFWRRARSFGGRALFLSAGTAFFADARILPWCAGDCIYPTDDESVLAGKNVTVRCYDMRSRLSGSCRSMNTNSPHHNKSPLPNPKPETLLFAGNGRAITAVCAGQNTATNPNRANCLHGPLRRRAAATIAATGHLGISSPRNSRTPPPKPSTGIVCRKQMLTPVTEVSRNCSF</sequence>
<reference evidence="3" key="1">
    <citation type="submission" date="2015-04" db="UniProtKB">
        <authorList>
            <consortium name="EnsemblPlants"/>
        </authorList>
    </citation>
    <scope>IDENTIFICATION</scope>
</reference>
<evidence type="ECO:0000259" key="2">
    <source>
        <dbReference type="Pfam" id="PF03478"/>
    </source>
</evidence>
<evidence type="ECO:0000256" key="1">
    <source>
        <dbReference type="SAM" id="MobiDB-lite"/>
    </source>
</evidence>
<reference evidence="3" key="2">
    <citation type="submission" date="2018-05" db="EMBL/GenBank/DDBJ databases">
        <title>OpunRS2 (Oryza punctata Reference Sequence Version 2).</title>
        <authorList>
            <person name="Zhang J."/>
            <person name="Kudrna D."/>
            <person name="Lee S."/>
            <person name="Talag J."/>
            <person name="Welchert J."/>
            <person name="Wing R.A."/>
        </authorList>
    </citation>
    <scope>NUCLEOTIDE SEQUENCE [LARGE SCALE GENOMIC DNA]</scope>
</reference>
<proteinExistence type="predicted"/>
<dbReference type="InterPro" id="IPR005174">
    <property type="entry name" value="KIB1-4_b-propeller"/>
</dbReference>
<keyword evidence="4" id="KW-1185">Reference proteome</keyword>
<evidence type="ECO:0000313" key="3">
    <source>
        <dbReference type="EnsemblPlants" id="OPUNC07G05210.1"/>
    </source>
</evidence>
<evidence type="ECO:0000313" key="4">
    <source>
        <dbReference type="Proteomes" id="UP000026962"/>
    </source>
</evidence>
<feature type="region of interest" description="Disordered" evidence="1">
    <location>
        <begin position="182"/>
        <end position="204"/>
    </location>
</feature>
<organism evidence="3">
    <name type="scientific">Oryza punctata</name>
    <name type="common">Red rice</name>
    <dbReference type="NCBI Taxonomy" id="4537"/>
    <lineage>
        <taxon>Eukaryota</taxon>
        <taxon>Viridiplantae</taxon>
        <taxon>Streptophyta</taxon>
        <taxon>Embryophyta</taxon>
        <taxon>Tracheophyta</taxon>
        <taxon>Spermatophyta</taxon>
        <taxon>Magnoliopsida</taxon>
        <taxon>Liliopsida</taxon>
        <taxon>Poales</taxon>
        <taxon>Poaceae</taxon>
        <taxon>BOP clade</taxon>
        <taxon>Oryzoideae</taxon>
        <taxon>Oryzeae</taxon>
        <taxon>Oryzinae</taxon>
        <taxon>Oryza</taxon>
    </lineage>
</organism>
<dbReference type="AlphaFoldDB" id="A0A0E0LHW8"/>
<dbReference type="Gramene" id="OPUNC07G05210.1">
    <property type="protein sequence ID" value="OPUNC07G05210.1"/>
    <property type="gene ID" value="OPUNC07G05210"/>
</dbReference>
<feature type="domain" description="KIB1-4 beta-propeller" evidence="2">
    <location>
        <begin position="221"/>
        <end position="273"/>
    </location>
</feature>
<name>A0A0E0LHW8_ORYPU</name>
<dbReference type="EnsemblPlants" id="OPUNC07G05210.1">
    <property type="protein sequence ID" value="OPUNC07G05210.1"/>
    <property type="gene ID" value="OPUNC07G05210"/>
</dbReference>
<accession>A0A0E0LHW8</accession>
<dbReference type="STRING" id="4537.A0A0E0LHW8"/>